<keyword evidence="5" id="KW-0460">Magnesium</keyword>
<dbReference type="PANTHER" id="PTHR12318:SF0">
    <property type="entry name" value="ACYL-COENZYME A DIPHOSPHATASE NUDT19"/>
    <property type="match status" value="1"/>
</dbReference>
<dbReference type="GO" id="GO:0046872">
    <property type="term" value="F:metal ion binding"/>
    <property type="evidence" value="ECO:0007669"/>
    <property type="project" value="UniProtKB-KW"/>
</dbReference>
<evidence type="ECO:0000256" key="1">
    <source>
        <dbReference type="ARBA" id="ARBA00001936"/>
    </source>
</evidence>
<keyword evidence="4" id="KW-0378">Hydrolase</keyword>
<evidence type="ECO:0000256" key="3">
    <source>
        <dbReference type="ARBA" id="ARBA00022723"/>
    </source>
</evidence>
<dbReference type="RefSeq" id="WP_184283780.1">
    <property type="nucleotide sequence ID" value="NZ_BAAAPG010000001.1"/>
</dbReference>
<dbReference type="Pfam" id="PF00293">
    <property type="entry name" value="NUDIX"/>
    <property type="match status" value="1"/>
</dbReference>
<evidence type="ECO:0000259" key="7">
    <source>
        <dbReference type="PROSITE" id="PS51462"/>
    </source>
</evidence>
<organism evidence="8 9">
    <name type="scientific">Microbacterium ginsengiterrae</name>
    <dbReference type="NCBI Taxonomy" id="546115"/>
    <lineage>
        <taxon>Bacteria</taxon>
        <taxon>Bacillati</taxon>
        <taxon>Actinomycetota</taxon>
        <taxon>Actinomycetes</taxon>
        <taxon>Micrococcales</taxon>
        <taxon>Microbacteriaceae</taxon>
        <taxon>Microbacterium</taxon>
    </lineage>
</organism>
<reference evidence="8 9" key="1">
    <citation type="submission" date="2020-08" db="EMBL/GenBank/DDBJ databases">
        <title>Sequencing the genomes of 1000 actinobacteria strains.</title>
        <authorList>
            <person name="Klenk H.-P."/>
        </authorList>
    </citation>
    <scope>NUCLEOTIDE SEQUENCE [LARGE SCALE GENOMIC DNA]</scope>
    <source>
        <strain evidence="8 9">DSM 24823</strain>
    </source>
</reference>
<dbReference type="InterPro" id="IPR000086">
    <property type="entry name" value="NUDIX_hydrolase_dom"/>
</dbReference>
<dbReference type="Gene3D" id="3.90.79.10">
    <property type="entry name" value="Nucleoside Triphosphate Pyrophosphohydrolase"/>
    <property type="match status" value="2"/>
</dbReference>
<dbReference type="GO" id="GO:0016818">
    <property type="term" value="F:hydrolase activity, acting on acid anhydrides, in phosphorus-containing anhydrides"/>
    <property type="evidence" value="ECO:0007669"/>
    <property type="project" value="InterPro"/>
</dbReference>
<dbReference type="PROSITE" id="PS51462">
    <property type="entry name" value="NUDIX"/>
    <property type="match status" value="1"/>
</dbReference>
<evidence type="ECO:0000256" key="4">
    <source>
        <dbReference type="ARBA" id="ARBA00022801"/>
    </source>
</evidence>
<comment type="caution">
    <text evidence="8">The sequence shown here is derived from an EMBL/GenBank/DDBJ whole genome shotgun (WGS) entry which is preliminary data.</text>
</comment>
<name>A0A7W9FC38_9MICO</name>
<dbReference type="PANTHER" id="PTHR12318">
    <property type="entry name" value="TESTOSTERONE-REGULATED PROTEIN RP2"/>
    <property type="match status" value="1"/>
</dbReference>
<feature type="domain" description="Nudix hydrolase" evidence="7">
    <location>
        <begin position="5"/>
        <end position="150"/>
    </location>
</feature>
<evidence type="ECO:0000256" key="2">
    <source>
        <dbReference type="ARBA" id="ARBA00001946"/>
    </source>
</evidence>
<protein>
    <submittedName>
        <fullName evidence="8">8-oxo-dGTP pyrophosphatase MutT (NUDIX family)</fullName>
    </submittedName>
</protein>
<accession>A0A7W9FC38</accession>
<evidence type="ECO:0000313" key="8">
    <source>
        <dbReference type="EMBL" id="MBB5743800.1"/>
    </source>
</evidence>
<gene>
    <name evidence="8" type="ORF">HD600_002297</name>
</gene>
<comment type="cofactor">
    <cofactor evidence="2">
        <name>Mg(2+)</name>
        <dbReference type="ChEBI" id="CHEBI:18420"/>
    </cofactor>
</comment>
<proteinExistence type="predicted"/>
<sequence>MDQTMLVGGTIVLLRARDSGLETLLIRRPDRGSFPGAWVFPGGVVEEIDVVEGESEHDTAARAAARECAEEVGLRPAGLHTISCWVPPIEAPKRVRTWFFLAETEDDTLRPAADEVLDAVWLSPSAALAGHAKGEMLLFPPTWVTLDALVPHESFAHAVAATPVPDLYATHLIGDGVFAWGGDAAHPEGGAGHHRLETASLPWTYRRDPVTR</sequence>
<dbReference type="InterPro" id="IPR015797">
    <property type="entry name" value="NUDIX_hydrolase-like_dom_sf"/>
</dbReference>
<keyword evidence="3" id="KW-0479">Metal-binding</keyword>
<comment type="cofactor">
    <cofactor evidence="1">
        <name>Mn(2+)</name>
        <dbReference type="ChEBI" id="CHEBI:29035"/>
    </cofactor>
</comment>
<dbReference type="EMBL" id="JACHMU010000001">
    <property type="protein sequence ID" value="MBB5743800.1"/>
    <property type="molecule type" value="Genomic_DNA"/>
</dbReference>
<evidence type="ECO:0000313" key="9">
    <source>
        <dbReference type="Proteomes" id="UP000517712"/>
    </source>
</evidence>
<dbReference type="AlphaFoldDB" id="A0A7W9FC38"/>
<dbReference type="SUPFAM" id="SSF55811">
    <property type="entry name" value="Nudix"/>
    <property type="match status" value="1"/>
</dbReference>
<dbReference type="InterPro" id="IPR039121">
    <property type="entry name" value="NUDT19"/>
</dbReference>
<dbReference type="Proteomes" id="UP000517712">
    <property type="component" value="Unassembled WGS sequence"/>
</dbReference>
<evidence type="ECO:0000256" key="6">
    <source>
        <dbReference type="ARBA" id="ARBA00023211"/>
    </source>
</evidence>
<keyword evidence="9" id="KW-1185">Reference proteome</keyword>
<evidence type="ECO:0000256" key="5">
    <source>
        <dbReference type="ARBA" id="ARBA00022842"/>
    </source>
</evidence>
<keyword evidence="6" id="KW-0464">Manganese</keyword>